<protein>
    <submittedName>
        <fullName evidence="1">SapC family protein</fullName>
    </submittedName>
</protein>
<keyword evidence="2" id="KW-1185">Reference proteome</keyword>
<gene>
    <name evidence="1" type="ORF">HQR01_14515</name>
</gene>
<dbReference type="InterPro" id="IPR010836">
    <property type="entry name" value="SapC"/>
</dbReference>
<name>A0A7D4C6K7_9SPHN</name>
<dbReference type="Pfam" id="PF07277">
    <property type="entry name" value="SapC"/>
    <property type="match status" value="1"/>
</dbReference>
<organism evidence="1 2">
    <name type="scientific">Erythrobacter mangrovi</name>
    <dbReference type="NCBI Taxonomy" id="2739433"/>
    <lineage>
        <taxon>Bacteria</taxon>
        <taxon>Pseudomonadati</taxon>
        <taxon>Pseudomonadota</taxon>
        <taxon>Alphaproteobacteria</taxon>
        <taxon>Sphingomonadales</taxon>
        <taxon>Erythrobacteraceae</taxon>
        <taxon>Erythrobacter/Porphyrobacter group</taxon>
        <taxon>Erythrobacter</taxon>
    </lineage>
</organism>
<evidence type="ECO:0000313" key="2">
    <source>
        <dbReference type="Proteomes" id="UP000504693"/>
    </source>
</evidence>
<dbReference type="EMBL" id="CP053921">
    <property type="protein sequence ID" value="QKG72485.1"/>
    <property type="molecule type" value="Genomic_DNA"/>
</dbReference>
<dbReference type="AlphaFoldDB" id="A0A7D4C6K7"/>
<reference evidence="1 2" key="1">
    <citation type="submission" date="2020-05" db="EMBL/GenBank/DDBJ databases">
        <title>Erythrobacter mangrovi sp. nov., isolated from rhizosphere soil of mangrove plant (Kandelia candel).</title>
        <authorList>
            <person name="Ye Y.H."/>
        </authorList>
    </citation>
    <scope>NUCLEOTIDE SEQUENCE [LARGE SCALE GENOMIC DNA]</scope>
    <source>
        <strain evidence="1 2">EB310</strain>
    </source>
</reference>
<evidence type="ECO:0000313" key="1">
    <source>
        <dbReference type="EMBL" id="QKG72485.1"/>
    </source>
</evidence>
<dbReference type="Proteomes" id="UP000504693">
    <property type="component" value="Chromosome"/>
</dbReference>
<proteinExistence type="predicted"/>
<sequence length="239" mass="26107">MSNHQILNSAEHGELRVHTHADATFGDAAMAALVVPTEFRSVQSEYPIVFKRDAASDRFSALALFGFENGENLFLANGEWGAGYRPMSMAIQPFLVGRPASGEGEGQVHIDLDHPRISSNGEGTRVFDEFGKPTPFLERIAELLGALHQGYELSANFFAALDRHELLEPFTLEVPLSDGSRNTLYGFHIIDEEKLRALDADALGDLHSEGHLMPIFMALASLSQFSGLIARKEARIAGG</sequence>
<accession>A0A7D4C6K7</accession>
<dbReference type="RefSeq" id="WP_173215788.1">
    <property type="nucleotide sequence ID" value="NZ_CP053921.1"/>
</dbReference>
<dbReference type="KEGG" id="emv:HQR01_14515"/>